<dbReference type="STRING" id="269621.A0A238FJY5"/>
<comment type="subcellular location">
    <subcellularLocation>
        <location evidence="1">Cytoplasm</location>
        <location evidence="1">Cytoskeleton</location>
    </subcellularLocation>
</comment>
<reference evidence="7" key="1">
    <citation type="submission" date="2016-09" db="EMBL/GenBank/DDBJ databases">
        <authorList>
            <person name="Jeantristanb JTB J.-T."/>
            <person name="Ricardo R."/>
        </authorList>
    </citation>
    <scope>NUCLEOTIDE SEQUENCE [LARGE SCALE GENOMIC DNA]</scope>
</reference>
<dbReference type="OrthoDB" id="429520at2759"/>
<evidence type="ECO:0000313" key="7">
    <source>
        <dbReference type="Proteomes" id="UP000198372"/>
    </source>
</evidence>
<dbReference type="Gene3D" id="1.25.40.190">
    <property type="entry name" value="Actin-related protein 2/3 complex subunit 5"/>
    <property type="match status" value="1"/>
</dbReference>
<dbReference type="PIRSF" id="PIRSF039096">
    <property type="entry name" value="p16-ARC"/>
    <property type="match status" value="1"/>
</dbReference>
<evidence type="ECO:0000313" key="6">
    <source>
        <dbReference type="EMBL" id="SCV73109.1"/>
    </source>
</evidence>
<gene>
    <name evidence="6" type="ORF">BQ2448_7034</name>
</gene>
<dbReference type="GO" id="GO:0005885">
    <property type="term" value="C:Arp2/3 protein complex"/>
    <property type="evidence" value="ECO:0007669"/>
    <property type="project" value="InterPro"/>
</dbReference>
<evidence type="ECO:0000256" key="5">
    <source>
        <dbReference type="RuleBase" id="RU004301"/>
    </source>
</evidence>
<accession>A0A238FJY5</accession>
<dbReference type="GO" id="GO:0030833">
    <property type="term" value="P:regulation of actin filament polymerization"/>
    <property type="evidence" value="ECO:0007669"/>
    <property type="project" value="InterPro"/>
</dbReference>
<evidence type="ECO:0000256" key="2">
    <source>
        <dbReference type="ARBA" id="ARBA00006084"/>
    </source>
</evidence>
<keyword evidence="3" id="KW-0963">Cytoplasm</keyword>
<evidence type="ECO:0000256" key="3">
    <source>
        <dbReference type="ARBA" id="ARBA00022490"/>
    </source>
</evidence>
<dbReference type="PANTHER" id="PTHR12644">
    <property type="entry name" value="ARP2/3 COMPLEX 16 KD SUBUNIT P16-ARC"/>
    <property type="match status" value="1"/>
</dbReference>
<dbReference type="Proteomes" id="UP000198372">
    <property type="component" value="Unassembled WGS sequence"/>
</dbReference>
<dbReference type="GO" id="GO:0034314">
    <property type="term" value="P:Arp2/3 complex-mediated actin nucleation"/>
    <property type="evidence" value="ECO:0007669"/>
    <property type="project" value="InterPro"/>
</dbReference>
<evidence type="ECO:0000256" key="1">
    <source>
        <dbReference type="ARBA" id="ARBA00004245"/>
    </source>
</evidence>
<dbReference type="EMBL" id="FMSP01000017">
    <property type="protein sequence ID" value="SCV73109.1"/>
    <property type="molecule type" value="Genomic_DNA"/>
</dbReference>
<dbReference type="InterPro" id="IPR006789">
    <property type="entry name" value="ARPC5"/>
</dbReference>
<proteinExistence type="inferred from homology"/>
<dbReference type="SUPFAM" id="SSF69103">
    <property type="entry name" value="Arp2/3 complex 16 kDa subunit ARPC5"/>
    <property type="match status" value="2"/>
</dbReference>
<comment type="function">
    <text evidence="5">Functions as component of the Arp2/3 complex which is involved in regulation of actin polymerization and together with an activating nucleation-promoting factor (NPF) mediates the formation of branched actin networks. Arp2/3 complex plays a critical role in the control of cell morphogenesis via the modulation of cell polarity development.</text>
</comment>
<keyword evidence="4 5" id="KW-0206">Cytoskeleton</keyword>
<dbReference type="InterPro" id="IPR036743">
    <property type="entry name" value="ARPC5_sf"/>
</dbReference>
<organism evidence="6 7">
    <name type="scientific">Microbotryum intermedium</name>
    <dbReference type="NCBI Taxonomy" id="269621"/>
    <lineage>
        <taxon>Eukaryota</taxon>
        <taxon>Fungi</taxon>
        <taxon>Dikarya</taxon>
        <taxon>Basidiomycota</taxon>
        <taxon>Pucciniomycotina</taxon>
        <taxon>Microbotryomycetes</taxon>
        <taxon>Microbotryales</taxon>
        <taxon>Microbotryaceae</taxon>
        <taxon>Microbotryum</taxon>
    </lineage>
</organism>
<keyword evidence="7" id="KW-1185">Reference proteome</keyword>
<comment type="similarity">
    <text evidence="2 5">Belongs to the ARPC5 family.</text>
</comment>
<dbReference type="AlphaFoldDB" id="A0A238FJY5"/>
<name>A0A238FJY5_9BASI</name>
<dbReference type="Pfam" id="PF04699">
    <property type="entry name" value="P16-Arc"/>
    <property type="match status" value="1"/>
</dbReference>
<sequence>MSSSLDSFRRLDVDQYDPDRVLPHELYTPDPRPPHQVLDDTHAKAANVRASLQRGDLGTALHEVLDQPPYGDGVQQAKTIALQSVLSILNSTRSTDIPQLIQALDPNEKVVRACALLRWHVLVDQLIRVSLTTQATLMKYLYKAMENLGETSGNVVLGWHEKLVQVAGTGCIVRVMTDRRRL</sequence>
<evidence type="ECO:0000256" key="4">
    <source>
        <dbReference type="ARBA" id="ARBA00023212"/>
    </source>
</evidence>
<protein>
    <recommendedName>
        <fullName evidence="5">Actin-related protein 2/3 complex subunit 5</fullName>
    </recommendedName>
</protein>